<name>A0A0E9UXM4_ANGAN</name>
<protein>
    <submittedName>
        <fullName evidence="1">Uncharacterized protein</fullName>
    </submittedName>
</protein>
<sequence>MICIANTEHTILHIFSWMKTDRIILNRSNKSVEHLCFVIPFSKMNSFLFYICSRAKYT</sequence>
<evidence type="ECO:0000313" key="1">
    <source>
        <dbReference type="EMBL" id="JAH70496.1"/>
    </source>
</evidence>
<reference evidence="1" key="2">
    <citation type="journal article" date="2015" name="Fish Shellfish Immunol.">
        <title>Early steps in the European eel (Anguilla anguilla)-Vibrio vulnificus interaction in the gills: Role of the RtxA13 toxin.</title>
        <authorList>
            <person name="Callol A."/>
            <person name="Pajuelo D."/>
            <person name="Ebbesson L."/>
            <person name="Teles M."/>
            <person name="MacKenzie S."/>
            <person name="Amaro C."/>
        </authorList>
    </citation>
    <scope>NUCLEOTIDE SEQUENCE</scope>
</reference>
<reference evidence="1" key="1">
    <citation type="submission" date="2014-11" db="EMBL/GenBank/DDBJ databases">
        <authorList>
            <person name="Amaro Gonzalez C."/>
        </authorList>
    </citation>
    <scope>NUCLEOTIDE SEQUENCE</scope>
</reference>
<proteinExistence type="predicted"/>
<organism evidence="1">
    <name type="scientific">Anguilla anguilla</name>
    <name type="common">European freshwater eel</name>
    <name type="synonym">Muraena anguilla</name>
    <dbReference type="NCBI Taxonomy" id="7936"/>
    <lineage>
        <taxon>Eukaryota</taxon>
        <taxon>Metazoa</taxon>
        <taxon>Chordata</taxon>
        <taxon>Craniata</taxon>
        <taxon>Vertebrata</taxon>
        <taxon>Euteleostomi</taxon>
        <taxon>Actinopterygii</taxon>
        <taxon>Neopterygii</taxon>
        <taxon>Teleostei</taxon>
        <taxon>Anguilliformes</taxon>
        <taxon>Anguillidae</taxon>
        <taxon>Anguilla</taxon>
    </lineage>
</organism>
<dbReference type="EMBL" id="GBXM01038081">
    <property type="protein sequence ID" value="JAH70496.1"/>
    <property type="molecule type" value="Transcribed_RNA"/>
</dbReference>
<dbReference type="AlphaFoldDB" id="A0A0E9UXM4"/>
<accession>A0A0E9UXM4</accession>